<accession>A0AAD3DWA1</accession>
<evidence type="ECO:0000313" key="6">
    <source>
        <dbReference type="EMBL" id="GFR49274.1"/>
    </source>
</evidence>
<comment type="caution">
    <text evidence="6">The sequence shown here is derived from an EMBL/GenBank/DDBJ whole genome shotgun (WGS) entry which is preliminary data.</text>
</comment>
<sequence>MMTEAEHELLHQQLLQLQLQMPQHLQVQLFGLPQPDSPTASSRPAEGVRGGSGGEVGGGLQTRGSLRRGPSMELPPELEQEQPQPPKITSPTTRAAGVTAGAAQAALDPAAAAAAAPAGSSNTSSSSSGGGGGVRCGALPDLGLRGHSASSLDRMRLAGDGGCGGGSGVAAAGGGSALGAHVGIVVGGPERGDQPEPSGSMLPDFSSCRAAIKADSGGEQEVPPLPVLSLPVVPRPELDSAEQPCTPDKGTAAPFGAASPIAAAAGGPGGAAAAGAAVGPTTPAVAAATSAAAGVHGGAGGGGGGCGCCGGGNGHHRGAEKGPKWIYVVDPELRLFVHPKVRGRFHHSSFLRGGAVVAAGGLAARHGQLRLLTADSGHYWPREENFRWLCEHLVSVGADLSACELRSKHMRVPAATGRELMERLGVPPPAWQLQYLPPPPPPPLAPLECGMEGMVEVAGAAGDAGGGCCFTQR</sequence>
<keyword evidence="7" id="KW-1185">Reference proteome</keyword>
<evidence type="ECO:0000256" key="4">
    <source>
        <dbReference type="ARBA" id="ARBA00023242"/>
    </source>
</evidence>
<gene>
    <name evidence="6" type="ORF">Agub_g11254</name>
</gene>
<feature type="compositionally biased region" description="Gly residues" evidence="5">
    <location>
        <begin position="48"/>
        <end position="61"/>
    </location>
</feature>
<dbReference type="PANTHER" id="PTHR31250">
    <property type="entry name" value="IQ DOMAIN-CONTAINING PROTEIN IQM3"/>
    <property type="match status" value="1"/>
</dbReference>
<feature type="region of interest" description="Disordered" evidence="5">
    <location>
        <begin position="31"/>
        <end position="102"/>
    </location>
</feature>
<evidence type="ECO:0000313" key="7">
    <source>
        <dbReference type="Proteomes" id="UP001054857"/>
    </source>
</evidence>
<evidence type="ECO:0000256" key="5">
    <source>
        <dbReference type="SAM" id="MobiDB-lite"/>
    </source>
</evidence>
<dbReference type="EMBL" id="BMAR01000029">
    <property type="protein sequence ID" value="GFR49274.1"/>
    <property type="molecule type" value="Genomic_DNA"/>
</dbReference>
<dbReference type="GO" id="GO:0005737">
    <property type="term" value="C:cytoplasm"/>
    <property type="evidence" value="ECO:0007669"/>
    <property type="project" value="UniProtKB-SubCell"/>
</dbReference>
<feature type="compositionally biased region" description="Low complexity" evidence="5">
    <location>
        <begin position="92"/>
        <end position="102"/>
    </location>
</feature>
<evidence type="ECO:0000256" key="2">
    <source>
        <dbReference type="ARBA" id="ARBA00004496"/>
    </source>
</evidence>
<evidence type="ECO:0000256" key="3">
    <source>
        <dbReference type="ARBA" id="ARBA00022490"/>
    </source>
</evidence>
<reference evidence="6 7" key="1">
    <citation type="journal article" date="2021" name="Sci. Rep.">
        <title>Genome sequencing of the multicellular alga Astrephomene provides insights into convergent evolution of germ-soma differentiation.</title>
        <authorList>
            <person name="Yamashita S."/>
            <person name="Yamamoto K."/>
            <person name="Matsuzaki R."/>
            <person name="Suzuki S."/>
            <person name="Yamaguchi H."/>
            <person name="Hirooka S."/>
            <person name="Minakuchi Y."/>
            <person name="Miyagishima S."/>
            <person name="Kawachi M."/>
            <person name="Toyoda A."/>
            <person name="Nozaki H."/>
        </authorList>
    </citation>
    <scope>NUCLEOTIDE SEQUENCE [LARGE SCALE GENOMIC DNA]</scope>
    <source>
        <strain evidence="6 7">NIES-4017</strain>
    </source>
</reference>
<dbReference type="PANTHER" id="PTHR31250:SF27">
    <property type="entry name" value="IQ DOMAIN-CONTAINING PROTEIN IQM5"/>
    <property type="match status" value="1"/>
</dbReference>
<dbReference type="AlphaFoldDB" id="A0AAD3DWA1"/>
<keyword evidence="3" id="KW-0963">Cytoplasm</keyword>
<protein>
    <submittedName>
        <fullName evidence="6">Uncharacterized protein</fullName>
    </submittedName>
</protein>
<proteinExistence type="predicted"/>
<evidence type="ECO:0000256" key="1">
    <source>
        <dbReference type="ARBA" id="ARBA00004123"/>
    </source>
</evidence>
<name>A0AAD3DWA1_9CHLO</name>
<comment type="subcellular location">
    <subcellularLocation>
        <location evidence="2">Cytoplasm</location>
    </subcellularLocation>
    <subcellularLocation>
        <location evidence="1">Nucleus</location>
    </subcellularLocation>
</comment>
<keyword evidence="4" id="KW-0539">Nucleus</keyword>
<dbReference type="GO" id="GO:0005634">
    <property type="term" value="C:nucleus"/>
    <property type="evidence" value="ECO:0007669"/>
    <property type="project" value="UniProtKB-SubCell"/>
</dbReference>
<dbReference type="InterPro" id="IPR044159">
    <property type="entry name" value="IQM"/>
</dbReference>
<dbReference type="Proteomes" id="UP001054857">
    <property type="component" value="Unassembled WGS sequence"/>
</dbReference>
<organism evidence="6 7">
    <name type="scientific">Astrephomene gubernaculifera</name>
    <dbReference type="NCBI Taxonomy" id="47775"/>
    <lineage>
        <taxon>Eukaryota</taxon>
        <taxon>Viridiplantae</taxon>
        <taxon>Chlorophyta</taxon>
        <taxon>core chlorophytes</taxon>
        <taxon>Chlorophyceae</taxon>
        <taxon>CS clade</taxon>
        <taxon>Chlamydomonadales</taxon>
        <taxon>Astrephomenaceae</taxon>
        <taxon>Astrephomene</taxon>
    </lineage>
</organism>